<keyword evidence="4" id="KW-1185">Reference proteome</keyword>
<dbReference type="Proteomes" id="UP000002817">
    <property type="component" value="Unassembled WGS sequence"/>
</dbReference>
<comment type="caution">
    <text evidence="2">The sequence shown here is derived from an EMBL/GenBank/DDBJ whole genome shotgun (WGS) entry which is preliminary data.</text>
</comment>
<proteinExistence type="predicted"/>
<name>C9QCA2_VIBOR</name>
<gene>
    <name evidence="1" type="ORF">VIA_000339</name>
    <name evidence="2" type="ORF">VIOR3934_12480</name>
</gene>
<evidence type="ECO:0000313" key="2">
    <source>
        <dbReference type="EMBL" id="EGU49825.1"/>
    </source>
</evidence>
<evidence type="ECO:0000313" key="1">
    <source>
        <dbReference type="EMBL" id="EEX95421.1"/>
    </source>
</evidence>
<evidence type="ECO:0000313" key="3">
    <source>
        <dbReference type="Proteomes" id="UP000002817"/>
    </source>
</evidence>
<accession>C9QCA2</accession>
<dbReference type="EMBL" id="ACZV01000002">
    <property type="protein sequence ID" value="EEX95421.1"/>
    <property type="molecule type" value="Genomic_DNA"/>
</dbReference>
<sequence length="39" mass="4409">MKHITVQSFTCASNDHVKPAMDANKRTFVIADRNLDTTM</sequence>
<dbReference type="Proteomes" id="UP000003515">
    <property type="component" value="Unassembled WGS sequence"/>
</dbReference>
<dbReference type="AlphaFoldDB" id="C9QCA2"/>
<reference evidence="2 3" key="3">
    <citation type="journal article" date="2012" name="Int. J. Syst. Evol. Microbiol.">
        <title>Vibrio caribbeanicus sp. nov., isolated from the marine sponge Scleritoderma cyanea.</title>
        <authorList>
            <person name="Hoffmann M."/>
            <person name="Monday S.R."/>
            <person name="Allard M.W."/>
            <person name="Strain E.A."/>
            <person name="Whittaker P."/>
            <person name="Naum M."/>
            <person name="McCarthy P.J."/>
            <person name="Lopez J.V."/>
            <person name="Fischer M."/>
            <person name="Brown E.W."/>
        </authorList>
    </citation>
    <scope>NUCLEOTIDE SEQUENCE [LARGE SCALE GENOMIC DNA]</scope>
    <source>
        <strain evidence="2">CIP 102891</strain>
        <strain evidence="3">CIP 102891 / ATCC 33934</strain>
    </source>
</reference>
<evidence type="ECO:0000313" key="4">
    <source>
        <dbReference type="Proteomes" id="UP000003515"/>
    </source>
</evidence>
<protein>
    <submittedName>
        <fullName evidence="2">Uncharacterized protein</fullName>
    </submittedName>
</protein>
<dbReference type="EMBL" id="AFWH01000028">
    <property type="protein sequence ID" value="EGU49825.1"/>
    <property type="molecule type" value="Genomic_DNA"/>
</dbReference>
<dbReference type="STRING" id="675816.VIA_000339"/>
<dbReference type="PATRIC" id="fig|675816.5.peg.2311"/>
<reference evidence="2" key="2">
    <citation type="submission" date="2011-08" db="EMBL/GenBank/DDBJ databases">
        <authorList>
            <person name="Hoffman M."/>
            <person name="Strain E.A."/>
            <person name="Brown E."/>
            <person name="Allard M.W."/>
        </authorList>
    </citation>
    <scope>NUCLEOTIDE SEQUENCE</scope>
    <source>
        <strain evidence="2">CIP 102891</strain>
    </source>
</reference>
<reference evidence="1 4" key="1">
    <citation type="submission" date="2009-10" db="EMBL/GenBank/DDBJ databases">
        <authorList>
            <consortium name="Los Alamos National Laboratory (LANL)"/>
            <consortium name="National Microbial Pathogen Data Resource (NMPDR)"/>
            <person name="Munk A.C."/>
            <person name="Chertkov O."/>
            <person name="Tapia R."/>
            <person name="Green L."/>
            <person name="Rogers Y."/>
            <person name="Detter J.C."/>
            <person name="Bruce D."/>
            <person name="Brettin T.S."/>
            <person name="Colwell R.R."/>
            <person name="Huq A."/>
            <person name="Grim C.J."/>
            <person name="Hasan N.A."/>
            <person name="Bartels D."/>
            <person name="Vonstein V."/>
        </authorList>
    </citation>
    <scope>NUCLEOTIDE SEQUENCE [LARGE SCALE GENOMIC DNA]</scope>
    <source>
        <strain evidence="1 4">CIP 102891</strain>
    </source>
</reference>
<organism evidence="2 3">
    <name type="scientific">Vibrio orientalis CIP 102891 = ATCC 33934</name>
    <dbReference type="NCBI Taxonomy" id="675816"/>
    <lineage>
        <taxon>Bacteria</taxon>
        <taxon>Pseudomonadati</taxon>
        <taxon>Pseudomonadota</taxon>
        <taxon>Gammaproteobacteria</taxon>
        <taxon>Vibrionales</taxon>
        <taxon>Vibrionaceae</taxon>
        <taxon>Vibrio</taxon>
        <taxon>Vibrio oreintalis group</taxon>
    </lineage>
</organism>